<sequence>MARKNINWVVGGLTLMLTLASLFGGQLLWNKYAVVNPINNAVQSIKGVESVAVSRLNEQGDSKNIKIYVKLAQVANLQKLYAELEEALKQVHRPQRYELVIQDSRTPELEQFYHSIHYSVQEAVFTGNFTAMAGSIAAKAGSAGVEAQTYVDTKNIYLQMTKGTNEMYVVVTRDSNRAGVQ</sequence>
<organism evidence="1 2">
    <name type="scientific">Sporomusa termitida</name>
    <dbReference type="NCBI Taxonomy" id="2377"/>
    <lineage>
        <taxon>Bacteria</taxon>
        <taxon>Bacillati</taxon>
        <taxon>Bacillota</taxon>
        <taxon>Negativicutes</taxon>
        <taxon>Selenomonadales</taxon>
        <taxon>Sporomusaceae</taxon>
        <taxon>Sporomusa</taxon>
    </lineage>
</organism>
<name>A0A517DV21_9FIRM</name>
<dbReference type="Proteomes" id="UP000320776">
    <property type="component" value="Chromosome"/>
</dbReference>
<protein>
    <submittedName>
        <fullName evidence="1">Uncharacterized protein</fullName>
    </submittedName>
</protein>
<dbReference type="RefSeq" id="WP_144350662.1">
    <property type="nucleotide sequence ID" value="NZ_CP036259.1"/>
</dbReference>
<gene>
    <name evidence="1" type="ORF">SPTER_24830</name>
</gene>
<dbReference type="KEGG" id="sted:SPTER_24830"/>
<keyword evidence="2" id="KW-1185">Reference proteome</keyword>
<dbReference type="AlphaFoldDB" id="A0A517DV21"/>
<evidence type="ECO:0000313" key="1">
    <source>
        <dbReference type="EMBL" id="QDR81126.1"/>
    </source>
</evidence>
<proteinExistence type="predicted"/>
<dbReference type="OrthoDB" id="1684049at2"/>
<reference evidence="1 2" key="1">
    <citation type="submission" date="2019-02" db="EMBL/GenBank/DDBJ databases">
        <title>Closed genome of Sporomusa termitida DSM 4440.</title>
        <authorList>
            <person name="Poehlein A."/>
            <person name="Daniel R."/>
        </authorList>
    </citation>
    <scope>NUCLEOTIDE SEQUENCE [LARGE SCALE GENOMIC DNA]</scope>
    <source>
        <strain evidence="1 2">DSM 4440</strain>
    </source>
</reference>
<evidence type="ECO:0000313" key="2">
    <source>
        <dbReference type="Proteomes" id="UP000320776"/>
    </source>
</evidence>
<accession>A0A517DV21</accession>
<dbReference type="EMBL" id="CP036259">
    <property type="protein sequence ID" value="QDR81126.1"/>
    <property type="molecule type" value="Genomic_DNA"/>
</dbReference>